<organism evidence="1 2">
    <name type="scientific">Dentipellis fragilis</name>
    <dbReference type="NCBI Taxonomy" id="205917"/>
    <lineage>
        <taxon>Eukaryota</taxon>
        <taxon>Fungi</taxon>
        <taxon>Dikarya</taxon>
        <taxon>Basidiomycota</taxon>
        <taxon>Agaricomycotina</taxon>
        <taxon>Agaricomycetes</taxon>
        <taxon>Russulales</taxon>
        <taxon>Hericiaceae</taxon>
        <taxon>Dentipellis</taxon>
    </lineage>
</organism>
<evidence type="ECO:0000313" key="2">
    <source>
        <dbReference type="Proteomes" id="UP000298327"/>
    </source>
</evidence>
<gene>
    <name evidence="1" type="ORF">EVG20_g9623</name>
</gene>
<dbReference type="EMBL" id="SEOQ01001003">
    <property type="protein sequence ID" value="TFY54644.1"/>
    <property type="molecule type" value="Genomic_DNA"/>
</dbReference>
<accession>A0A4Y9XWM0</accession>
<proteinExistence type="predicted"/>
<protein>
    <submittedName>
        <fullName evidence="1">Uncharacterized protein</fullName>
    </submittedName>
</protein>
<comment type="caution">
    <text evidence="1">The sequence shown here is derived from an EMBL/GenBank/DDBJ whole genome shotgun (WGS) entry which is preliminary data.</text>
</comment>
<dbReference type="Proteomes" id="UP000298327">
    <property type="component" value="Unassembled WGS sequence"/>
</dbReference>
<evidence type="ECO:0000313" key="1">
    <source>
        <dbReference type="EMBL" id="TFY54644.1"/>
    </source>
</evidence>
<name>A0A4Y9XWM0_9AGAM</name>
<sequence>MSKIPRRRGPLVYARGTVNNLEIFVTSRGCDGVGQARACLPGSLWQSRFGPPTGDMIFGFYQPSRYLSQFMPTANMRGASSSWLLRVVNLRPNSPPSRGHCADSGILLRRCRSAQHHDYRSTTVRAAGHDASQSLRMLIFVQSSDLFLSHLAAGALDAGFSHSAATPVPLCSTTAVATRGPIPSAVREKNPRDSTRGTRCAGLTTRTGFYNSSSSVFASTPRPVSISASDNGNDVMAVAGSSSSDIRMPRSTEDLSQWFNFISLDAAHIY</sequence>
<reference evidence="1 2" key="1">
    <citation type="submission" date="2019-02" db="EMBL/GenBank/DDBJ databases">
        <title>Genome sequencing of the rare red list fungi Dentipellis fragilis.</title>
        <authorList>
            <person name="Buettner E."/>
            <person name="Kellner H."/>
        </authorList>
    </citation>
    <scope>NUCLEOTIDE SEQUENCE [LARGE SCALE GENOMIC DNA]</scope>
    <source>
        <strain evidence="1 2">DSM 105465</strain>
    </source>
</reference>
<dbReference type="AlphaFoldDB" id="A0A4Y9XWM0"/>
<keyword evidence="2" id="KW-1185">Reference proteome</keyword>